<dbReference type="RefSeq" id="WP_042305713.1">
    <property type="nucleotide sequence ID" value="NZ_AP025258.1"/>
</dbReference>
<dbReference type="KEGG" id="pter:C2L65_41535"/>
<proteinExistence type="predicted"/>
<evidence type="ECO:0008006" key="4">
    <source>
        <dbReference type="Google" id="ProtNLM"/>
    </source>
</evidence>
<feature type="transmembrane region" description="Helical" evidence="1">
    <location>
        <begin position="135"/>
        <end position="158"/>
    </location>
</feature>
<sequence length="175" mass="18595">MSLAAIIHGTPIWVWVLLVYLLSRGFKAMNSGTAPLSRLAIVPLVFTVWGIAHLVTDPLTGWADAIVWVVAALVGVAAGVFMASRTRFIVDPIANTVMLPGSMLPLALIVITFAAKFWLGVELATATSLASLGTYMLISAAVSGAVAGMFAGRFLTYWRAMSARRILRTCSQQGA</sequence>
<evidence type="ECO:0000313" key="3">
    <source>
        <dbReference type="Proteomes" id="UP000243502"/>
    </source>
</evidence>
<accession>A0A2I8F2G5</accession>
<reference evidence="2 3" key="1">
    <citation type="submission" date="2018-01" db="EMBL/GenBank/DDBJ databases">
        <title>Species boundaries and ecological features among Paraburkholderia terrae DSMZ17804T, P. hospita DSMZ17164T and P. caribensis DSMZ13236T.</title>
        <authorList>
            <person name="Pratama A.A."/>
        </authorList>
    </citation>
    <scope>NUCLEOTIDE SEQUENCE [LARGE SCALE GENOMIC DNA]</scope>
    <source>
        <strain evidence="2 3">DSM 17804</strain>
    </source>
</reference>
<dbReference type="AlphaFoldDB" id="A0A2I8F2G5"/>
<gene>
    <name evidence="2" type="ORF">C2L65_41535</name>
</gene>
<feature type="transmembrane region" description="Helical" evidence="1">
    <location>
        <begin position="61"/>
        <end position="81"/>
    </location>
</feature>
<keyword evidence="1" id="KW-0472">Membrane</keyword>
<feature type="transmembrane region" description="Helical" evidence="1">
    <location>
        <begin position="93"/>
        <end position="115"/>
    </location>
</feature>
<evidence type="ECO:0000313" key="2">
    <source>
        <dbReference type="EMBL" id="AUT65949.1"/>
    </source>
</evidence>
<dbReference type="EMBL" id="CP026113">
    <property type="protein sequence ID" value="AUT65949.1"/>
    <property type="molecule type" value="Genomic_DNA"/>
</dbReference>
<keyword evidence="1" id="KW-0812">Transmembrane</keyword>
<dbReference type="OrthoDB" id="3034721at2"/>
<feature type="transmembrane region" description="Helical" evidence="1">
    <location>
        <begin position="35"/>
        <end position="55"/>
    </location>
</feature>
<keyword evidence="1" id="KW-1133">Transmembrane helix</keyword>
<name>A0A2I8F2G5_9BURK</name>
<dbReference type="InterPro" id="IPR046730">
    <property type="entry name" value="DUF6622"/>
</dbReference>
<dbReference type="Proteomes" id="UP000243502">
    <property type="component" value="Chromosome 3"/>
</dbReference>
<evidence type="ECO:0000256" key="1">
    <source>
        <dbReference type="SAM" id="Phobius"/>
    </source>
</evidence>
<feature type="transmembrane region" description="Helical" evidence="1">
    <location>
        <begin position="6"/>
        <end position="23"/>
    </location>
</feature>
<protein>
    <recommendedName>
        <fullName evidence="4">DUF1453 domain-containing protein</fullName>
    </recommendedName>
</protein>
<dbReference type="Pfam" id="PF20327">
    <property type="entry name" value="DUF6622"/>
    <property type="match status" value="1"/>
</dbReference>
<organism evidence="2 3">
    <name type="scientific">Paraburkholderia terrae</name>
    <dbReference type="NCBI Taxonomy" id="311230"/>
    <lineage>
        <taxon>Bacteria</taxon>
        <taxon>Pseudomonadati</taxon>
        <taxon>Pseudomonadota</taxon>
        <taxon>Betaproteobacteria</taxon>
        <taxon>Burkholderiales</taxon>
        <taxon>Burkholderiaceae</taxon>
        <taxon>Paraburkholderia</taxon>
    </lineage>
</organism>